<evidence type="ECO:0000313" key="5">
    <source>
        <dbReference type="EMBL" id="HIR94368.1"/>
    </source>
</evidence>
<dbReference type="Gene3D" id="3.30.70.20">
    <property type="match status" value="1"/>
</dbReference>
<dbReference type="Pfam" id="PF00037">
    <property type="entry name" value="Fer4"/>
    <property type="match status" value="1"/>
</dbReference>
<dbReference type="AlphaFoldDB" id="A0A9D1ELP8"/>
<dbReference type="InterPro" id="IPR017900">
    <property type="entry name" value="4Fe4S_Fe_S_CS"/>
</dbReference>
<reference evidence="5" key="1">
    <citation type="submission" date="2020-10" db="EMBL/GenBank/DDBJ databases">
        <authorList>
            <person name="Gilroy R."/>
        </authorList>
    </citation>
    <scope>NUCLEOTIDE SEQUENCE</scope>
    <source>
        <strain evidence="5">ChiSxjej1B13-7041</strain>
    </source>
</reference>
<proteinExistence type="predicted"/>
<dbReference type="InterPro" id="IPR007419">
    <property type="entry name" value="BFD-like_2Fe2S-bd_dom"/>
</dbReference>
<evidence type="ECO:0000256" key="3">
    <source>
        <dbReference type="ARBA" id="ARBA00023014"/>
    </source>
</evidence>
<dbReference type="Pfam" id="PF04324">
    <property type="entry name" value="Fer2_BFD"/>
    <property type="match status" value="1"/>
</dbReference>
<dbReference type="PROSITE" id="PS00198">
    <property type="entry name" value="4FE4S_FER_1"/>
    <property type="match status" value="1"/>
</dbReference>
<comment type="caution">
    <text evidence="5">The sequence shown here is derived from an EMBL/GenBank/DDBJ whole genome shotgun (WGS) entry which is preliminary data.</text>
</comment>
<protein>
    <submittedName>
        <fullName evidence="5">(2Fe-2S)-binding protein</fullName>
    </submittedName>
</protein>
<reference evidence="5" key="2">
    <citation type="journal article" date="2021" name="PeerJ">
        <title>Extensive microbial diversity within the chicken gut microbiome revealed by metagenomics and culture.</title>
        <authorList>
            <person name="Gilroy R."/>
            <person name="Ravi A."/>
            <person name="Getino M."/>
            <person name="Pursley I."/>
            <person name="Horton D.L."/>
            <person name="Alikhan N.F."/>
            <person name="Baker D."/>
            <person name="Gharbi K."/>
            <person name="Hall N."/>
            <person name="Watson M."/>
            <person name="Adriaenssens E.M."/>
            <person name="Foster-Nyarko E."/>
            <person name="Jarju S."/>
            <person name="Secka A."/>
            <person name="Antonio M."/>
            <person name="Oren A."/>
            <person name="Chaudhuri R.R."/>
            <person name="La Ragione R."/>
            <person name="Hildebrand F."/>
            <person name="Pallen M.J."/>
        </authorList>
    </citation>
    <scope>NUCLEOTIDE SEQUENCE</scope>
    <source>
        <strain evidence="5">ChiSxjej1B13-7041</strain>
    </source>
</reference>
<dbReference type="GO" id="GO:0046872">
    <property type="term" value="F:metal ion binding"/>
    <property type="evidence" value="ECO:0007669"/>
    <property type="project" value="UniProtKB-KW"/>
</dbReference>
<keyword evidence="3" id="KW-0411">Iron-sulfur</keyword>
<dbReference type="PANTHER" id="PTHR42720">
    <property type="entry name" value="GLYCEROL-3-PHOSPHATE DEHYDROGENASE"/>
    <property type="match status" value="1"/>
</dbReference>
<dbReference type="Proteomes" id="UP000886841">
    <property type="component" value="Unassembled WGS sequence"/>
</dbReference>
<dbReference type="PROSITE" id="PS51379">
    <property type="entry name" value="4FE4S_FER_2"/>
    <property type="match status" value="1"/>
</dbReference>
<evidence type="ECO:0000259" key="4">
    <source>
        <dbReference type="PROSITE" id="PS51379"/>
    </source>
</evidence>
<keyword evidence="2" id="KW-0408">Iron</keyword>
<name>A0A9D1ELP8_9FIRM</name>
<dbReference type="InterPro" id="IPR041854">
    <property type="entry name" value="BFD-like_2Fe2S-bd_dom_sf"/>
</dbReference>
<evidence type="ECO:0000313" key="6">
    <source>
        <dbReference type="Proteomes" id="UP000886841"/>
    </source>
</evidence>
<dbReference type="InterPro" id="IPR017896">
    <property type="entry name" value="4Fe4S_Fe-S-bd"/>
</dbReference>
<organism evidence="5 6">
    <name type="scientific">Candidatus Egerieimonas intestinavium</name>
    <dbReference type="NCBI Taxonomy" id="2840777"/>
    <lineage>
        <taxon>Bacteria</taxon>
        <taxon>Bacillati</taxon>
        <taxon>Bacillota</taxon>
        <taxon>Clostridia</taxon>
        <taxon>Lachnospirales</taxon>
        <taxon>Lachnospiraceae</taxon>
        <taxon>Lachnospiraceae incertae sedis</taxon>
        <taxon>Candidatus Egerieimonas</taxon>
    </lineage>
</organism>
<dbReference type="SUPFAM" id="SSF54862">
    <property type="entry name" value="4Fe-4S ferredoxins"/>
    <property type="match status" value="1"/>
</dbReference>
<dbReference type="InterPro" id="IPR052745">
    <property type="entry name" value="G3P_Oxidase/Oxidoreductase"/>
</dbReference>
<dbReference type="CDD" id="cd19946">
    <property type="entry name" value="GlpA-like_Fer2_BFD-like"/>
    <property type="match status" value="1"/>
</dbReference>
<evidence type="ECO:0000256" key="1">
    <source>
        <dbReference type="ARBA" id="ARBA00022723"/>
    </source>
</evidence>
<dbReference type="PANTHER" id="PTHR42720:SF1">
    <property type="entry name" value="GLYCEROL 3-PHOSPHATE OXIDASE"/>
    <property type="match status" value="1"/>
</dbReference>
<dbReference type="EMBL" id="DVHU01000116">
    <property type="protein sequence ID" value="HIR94368.1"/>
    <property type="molecule type" value="Genomic_DNA"/>
</dbReference>
<feature type="domain" description="4Fe-4S ferredoxin-type" evidence="4">
    <location>
        <begin position="63"/>
        <end position="92"/>
    </location>
</feature>
<gene>
    <name evidence="5" type="ORF">IAB98_13220</name>
</gene>
<dbReference type="GO" id="GO:0051536">
    <property type="term" value="F:iron-sulfur cluster binding"/>
    <property type="evidence" value="ECO:0007669"/>
    <property type="project" value="UniProtKB-KW"/>
</dbReference>
<evidence type="ECO:0000256" key="2">
    <source>
        <dbReference type="ARBA" id="ARBA00023004"/>
    </source>
</evidence>
<dbReference type="Gene3D" id="1.10.10.1100">
    <property type="entry name" value="BFD-like [2Fe-2S]-binding domain"/>
    <property type="match status" value="1"/>
</dbReference>
<accession>A0A9D1ELP8</accession>
<keyword evidence="1" id="KW-0479">Metal-binding</keyword>
<sequence length="268" mass="29238">MSDIAKVGYLNSAELKEAGRYPSQERLAKGPVAVIECCQNIPCNPCETACKFGAITVGDPITNLPVLDESKCIGCGACITKCPGLAIFVVDKSKEMAAVSFPFEYLPLPQKGDTVKAVDRAGQYVCEARVLRVNNAKANDCTPIVTIEVPKEFSDDIRSIRRLNLTEDQEKAKLLAIDDWKEAPDDLIVCRCEEVTVGEIRRAIAEGAVTVEGIKKRTRAGMGLCQGRTCSKLVSRILSSETGIRPEEVKPDTARMPIKPVAFNVYKE</sequence>